<dbReference type="RefSeq" id="WP_290312631.1">
    <property type="nucleotide sequence ID" value="NZ_JAUFQC010000008.1"/>
</dbReference>
<sequence>MSVKRAITAAERSHDNPLKSEAYRLAASVAFQSMQWQEQQHWLEKHSRLKRHPII</sequence>
<evidence type="ECO:0000313" key="2">
    <source>
        <dbReference type="Proteomes" id="UP001238540"/>
    </source>
</evidence>
<proteinExistence type="predicted"/>
<dbReference type="EMBL" id="JAUFQC010000008">
    <property type="protein sequence ID" value="MDN3611075.1"/>
    <property type="molecule type" value="Genomic_DNA"/>
</dbReference>
<reference evidence="2" key="1">
    <citation type="journal article" date="2019" name="Int. J. Syst. Evol. Microbiol.">
        <title>The Global Catalogue of Microorganisms (GCM) 10K type strain sequencing project: providing services to taxonomists for standard genome sequencing and annotation.</title>
        <authorList>
            <consortium name="The Broad Institute Genomics Platform"/>
            <consortium name="The Broad Institute Genome Sequencing Center for Infectious Disease"/>
            <person name="Wu L."/>
            <person name="Ma J."/>
        </authorList>
    </citation>
    <scope>NUCLEOTIDE SEQUENCE [LARGE SCALE GENOMIC DNA]</scope>
    <source>
        <strain evidence="2">CECT 7398</strain>
    </source>
</reference>
<dbReference type="Proteomes" id="UP001238540">
    <property type="component" value="Unassembled WGS sequence"/>
</dbReference>
<keyword evidence="2" id="KW-1185">Reference proteome</keyword>
<evidence type="ECO:0008006" key="3">
    <source>
        <dbReference type="Google" id="ProtNLM"/>
    </source>
</evidence>
<evidence type="ECO:0000313" key="1">
    <source>
        <dbReference type="EMBL" id="MDN3611075.1"/>
    </source>
</evidence>
<accession>A0ABT8BYB8</accession>
<gene>
    <name evidence="1" type="ORF">QWZ16_15490</name>
</gene>
<name>A0ABT8BYB8_9VIBR</name>
<comment type="caution">
    <text evidence="1">The sequence shown here is derived from an EMBL/GenBank/DDBJ whole genome shotgun (WGS) entry which is preliminary data.</text>
</comment>
<organism evidence="1 2">
    <name type="scientific">Vibrio ostreicida</name>
    <dbReference type="NCBI Taxonomy" id="526588"/>
    <lineage>
        <taxon>Bacteria</taxon>
        <taxon>Pseudomonadati</taxon>
        <taxon>Pseudomonadota</taxon>
        <taxon>Gammaproteobacteria</taxon>
        <taxon>Vibrionales</taxon>
        <taxon>Vibrionaceae</taxon>
        <taxon>Vibrio</taxon>
    </lineage>
</organism>
<protein>
    <recommendedName>
        <fullName evidence="3">ANR family transcriptional regulator</fullName>
    </recommendedName>
</protein>